<keyword evidence="1" id="KW-0677">Repeat</keyword>
<sequence>MSVLALEQVSLGVESAELLNSVSAHIVKGQVCALVGPNGCGKSTLLRAIATACGAREAEEDDAYFLVGSGTVSGSAAEGRCVLVEQDALQWSDLLAGGTEEELRALPLSDAIDMGIAEMDEDAEEDAEVWRTLCLAAGDTLGWDGARYEETPLGDLSPGCAVRAYLAIALHRCGLDLLLLDEPTNHLDLSSILWLQAAIRASGKSMLIVSHNAAFLDTVCDHVWAIDPLEHTLAVSGASYSDFRASEEAARLRQVALYESQQRRNTQLTAAAKQLRSRSAAGASCVGKDNDTMLRDFRRDRAGRSGRKAKALEKIRDKEPTVELAKQRKPLRITIDPLGAGHDSAIMFQAVSIGHDPETPLPLPPLTCRIDFGERVAIVGDNGVGKSTFLATLTGALEPISGSVSIGRELRLGNLMQEHENLPRTQLAKGYVAELAGLTTVGACRHLIHYGLTLQQAESPISTLNPGARARLLLAGFALRKVNTLILDEPTNHLDAEAIGELIATLNSFSGTVVLVTHSLEFLTALDLTRVLRLQHSGLSRVDSVEVLVEDMEEAVAGVIAKVWG</sequence>
<dbReference type="GO" id="GO:0016887">
    <property type="term" value="F:ATP hydrolysis activity"/>
    <property type="evidence" value="ECO:0007669"/>
    <property type="project" value="InterPro"/>
</dbReference>
<evidence type="ECO:0000259" key="4">
    <source>
        <dbReference type="PROSITE" id="PS50893"/>
    </source>
</evidence>
<organism evidence="5 6">
    <name type="scientific">Kipferlia bialata</name>
    <dbReference type="NCBI Taxonomy" id="797122"/>
    <lineage>
        <taxon>Eukaryota</taxon>
        <taxon>Metamonada</taxon>
        <taxon>Carpediemonas-like organisms</taxon>
        <taxon>Kipferlia</taxon>
    </lineage>
</organism>
<dbReference type="PANTHER" id="PTHR19211:SF14">
    <property type="entry name" value="ATP-BINDING CASSETTE SUB-FAMILY F MEMBER 1"/>
    <property type="match status" value="1"/>
</dbReference>
<evidence type="ECO:0000256" key="1">
    <source>
        <dbReference type="ARBA" id="ARBA00022737"/>
    </source>
</evidence>
<dbReference type="InterPro" id="IPR027417">
    <property type="entry name" value="P-loop_NTPase"/>
</dbReference>
<keyword evidence="3" id="KW-0067">ATP-binding</keyword>
<dbReference type="GO" id="GO:0005524">
    <property type="term" value="F:ATP binding"/>
    <property type="evidence" value="ECO:0007669"/>
    <property type="project" value="UniProtKB-KW"/>
</dbReference>
<keyword evidence="6" id="KW-1185">Reference proteome</keyword>
<dbReference type="Pfam" id="PF00005">
    <property type="entry name" value="ABC_tran"/>
    <property type="match status" value="2"/>
</dbReference>
<feature type="domain" description="ABC transporter" evidence="4">
    <location>
        <begin position="4"/>
        <end position="253"/>
    </location>
</feature>
<proteinExistence type="predicted"/>
<feature type="domain" description="ABC transporter" evidence="4">
    <location>
        <begin position="346"/>
        <end position="561"/>
    </location>
</feature>
<keyword evidence="2" id="KW-0547">Nucleotide-binding</keyword>
<protein>
    <recommendedName>
        <fullName evidence="4">ABC transporter domain-containing protein</fullName>
    </recommendedName>
</protein>
<evidence type="ECO:0000256" key="3">
    <source>
        <dbReference type="ARBA" id="ARBA00022840"/>
    </source>
</evidence>
<evidence type="ECO:0000256" key="2">
    <source>
        <dbReference type="ARBA" id="ARBA00022741"/>
    </source>
</evidence>
<dbReference type="Gene3D" id="3.40.50.300">
    <property type="entry name" value="P-loop containing nucleotide triphosphate hydrolases"/>
    <property type="match status" value="2"/>
</dbReference>
<gene>
    <name evidence="5" type="ORF">KIPB_009050</name>
</gene>
<dbReference type="AlphaFoldDB" id="A0A9K3D314"/>
<evidence type="ECO:0000313" key="6">
    <source>
        <dbReference type="Proteomes" id="UP000265618"/>
    </source>
</evidence>
<dbReference type="OrthoDB" id="10263706at2759"/>
<dbReference type="EMBL" id="BDIP01002959">
    <property type="protein sequence ID" value="GIQ87081.1"/>
    <property type="molecule type" value="Genomic_DNA"/>
</dbReference>
<dbReference type="Proteomes" id="UP000265618">
    <property type="component" value="Unassembled WGS sequence"/>
</dbReference>
<dbReference type="PANTHER" id="PTHR19211">
    <property type="entry name" value="ATP-BINDING TRANSPORT PROTEIN-RELATED"/>
    <property type="match status" value="1"/>
</dbReference>
<comment type="caution">
    <text evidence="5">The sequence shown here is derived from an EMBL/GenBank/DDBJ whole genome shotgun (WGS) entry which is preliminary data.</text>
</comment>
<dbReference type="SMART" id="SM00382">
    <property type="entry name" value="AAA"/>
    <property type="match status" value="2"/>
</dbReference>
<dbReference type="PROSITE" id="PS50893">
    <property type="entry name" value="ABC_TRANSPORTER_2"/>
    <property type="match status" value="2"/>
</dbReference>
<evidence type="ECO:0000313" key="5">
    <source>
        <dbReference type="EMBL" id="GIQ87081.1"/>
    </source>
</evidence>
<dbReference type="InterPro" id="IPR003439">
    <property type="entry name" value="ABC_transporter-like_ATP-bd"/>
</dbReference>
<accession>A0A9K3D314</accession>
<dbReference type="InterPro" id="IPR003593">
    <property type="entry name" value="AAA+_ATPase"/>
</dbReference>
<dbReference type="SUPFAM" id="SSF52540">
    <property type="entry name" value="P-loop containing nucleoside triphosphate hydrolases"/>
    <property type="match status" value="2"/>
</dbReference>
<reference evidence="5 6" key="1">
    <citation type="journal article" date="2018" name="PLoS ONE">
        <title>The draft genome of Kipferlia bialata reveals reductive genome evolution in fornicate parasites.</title>
        <authorList>
            <person name="Tanifuji G."/>
            <person name="Takabayashi S."/>
            <person name="Kume K."/>
            <person name="Takagi M."/>
            <person name="Nakayama T."/>
            <person name="Kamikawa R."/>
            <person name="Inagaki Y."/>
            <person name="Hashimoto T."/>
        </authorList>
    </citation>
    <scope>NUCLEOTIDE SEQUENCE [LARGE SCALE GENOMIC DNA]</scope>
    <source>
        <strain evidence="5">NY0173</strain>
    </source>
</reference>
<dbReference type="InterPro" id="IPR050611">
    <property type="entry name" value="ABCF"/>
</dbReference>
<name>A0A9K3D314_9EUKA</name>